<keyword evidence="1" id="KW-0472">Membrane</keyword>
<sequence>MSVLIYPFRLCFDTRLSSTNYVVLFGYGVFSVCLLYQLFFTLIVSNVIDVLSLTGHISVPLVKYHCCQISVLILLVIYHRYLTNISMNY</sequence>
<dbReference type="Proteomes" id="UP000215914">
    <property type="component" value="Unassembled WGS sequence"/>
</dbReference>
<organism evidence="2 3">
    <name type="scientific">Helianthus annuus</name>
    <name type="common">Common sunflower</name>
    <dbReference type="NCBI Taxonomy" id="4232"/>
    <lineage>
        <taxon>Eukaryota</taxon>
        <taxon>Viridiplantae</taxon>
        <taxon>Streptophyta</taxon>
        <taxon>Embryophyta</taxon>
        <taxon>Tracheophyta</taxon>
        <taxon>Spermatophyta</taxon>
        <taxon>Magnoliopsida</taxon>
        <taxon>eudicotyledons</taxon>
        <taxon>Gunneridae</taxon>
        <taxon>Pentapetalae</taxon>
        <taxon>asterids</taxon>
        <taxon>campanulids</taxon>
        <taxon>Asterales</taxon>
        <taxon>Asteraceae</taxon>
        <taxon>Asteroideae</taxon>
        <taxon>Heliantheae alliance</taxon>
        <taxon>Heliantheae</taxon>
        <taxon>Helianthus</taxon>
    </lineage>
</organism>
<reference evidence="2" key="1">
    <citation type="journal article" date="2017" name="Nature">
        <title>The sunflower genome provides insights into oil metabolism, flowering and Asterid evolution.</title>
        <authorList>
            <person name="Badouin H."/>
            <person name="Gouzy J."/>
            <person name="Grassa C.J."/>
            <person name="Murat F."/>
            <person name="Staton S.E."/>
            <person name="Cottret L."/>
            <person name="Lelandais-Briere C."/>
            <person name="Owens G.L."/>
            <person name="Carrere S."/>
            <person name="Mayjonade B."/>
            <person name="Legrand L."/>
            <person name="Gill N."/>
            <person name="Kane N.C."/>
            <person name="Bowers J.E."/>
            <person name="Hubner S."/>
            <person name="Bellec A."/>
            <person name="Berard A."/>
            <person name="Berges H."/>
            <person name="Blanchet N."/>
            <person name="Boniface M.C."/>
            <person name="Brunel D."/>
            <person name="Catrice O."/>
            <person name="Chaidir N."/>
            <person name="Claudel C."/>
            <person name="Donnadieu C."/>
            <person name="Faraut T."/>
            <person name="Fievet G."/>
            <person name="Helmstetter N."/>
            <person name="King M."/>
            <person name="Knapp S.J."/>
            <person name="Lai Z."/>
            <person name="Le Paslier M.C."/>
            <person name="Lippi Y."/>
            <person name="Lorenzon L."/>
            <person name="Mandel J.R."/>
            <person name="Marage G."/>
            <person name="Marchand G."/>
            <person name="Marquand E."/>
            <person name="Bret-Mestries E."/>
            <person name="Morien E."/>
            <person name="Nambeesan S."/>
            <person name="Nguyen T."/>
            <person name="Pegot-Espagnet P."/>
            <person name="Pouilly N."/>
            <person name="Raftis F."/>
            <person name="Sallet E."/>
            <person name="Schiex T."/>
            <person name="Thomas J."/>
            <person name="Vandecasteele C."/>
            <person name="Vares D."/>
            <person name="Vear F."/>
            <person name="Vautrin S."/>
            <person name="Crespi M."/>
            <person name="Mangin B."/>
            <person name="Burke J.M."/>
            <person name="Salse J."/>
            <person name="Munos S."/>
            <person name="Vincourt P."/>
            <person name="Rieseberg L.H."/>
            <person name="Langlade N.B."/>
        </authorList>
    </citation>
    <scope>NUCLEOTIDE SEQUENCE</scope>
    <source>
        <tissue evidence="2">Leaves</tissue>
    </source>
</reference>
<proteinExistence type="predicted"/>
<evidence type="ECO:0000256" key="1">
    <source>
        <dbReference type="SAM" id="Phobius"/>
    </source>
</evidence>
<accession>A0A9K3ND67</accession>
<name>A0A9K3ND67_HELAN</name>
<keyword evidence="1" id="KW-0812">Transmembrane</keyword>
<keyword evidence="3" id="KW-1185">Reference proteome</keyword>
<dbReference type="AlphaFoldDB" id="A0A9K3ND67"/>
<protein>
    <submittedName>
        <fullName evidence="2">Uncharacterized protein</fullName>
    </submittedName>
</protein>
<keyword evidence="1" id="KW-1133">Transmembrane helix</keyword>
<reference evidence="2" key="2">
    <citation type="submission" date="2020-06" db="EMBL/GenBank/DDBJ databases">
        <title>Helianthus annuus Genome sequencing and assembly Release 2.</title>
        <authorList>
            <person name="Gouzy J."/>
            <person name="Langlade N."/>
            <person name="Munos S."/>
        </authorList>
    </citation>
    <scope>NUCLEOTIDE SEQUENCE</scope>
    <source>
        <tissue evidence="2">Leaves</tissue>
    </source>
</reference>
<comment type="caution">
    <text evidence="2">The sequence shown here is derived from an EMBL/GenBank/DDBJ whole genome shotgun (WGS) entry which is preliminary data.</text>
</comment>
<feature type="transmembrane region" description="Helical" evidence="1">
    <location>
        <begin position="57"/>
        <end position="78"/>
    </location>
</feature>
<evidence type="ECO:0000313" key="2">
    <source>
        <dbReference type="EMBL" id="KAF5795921.1"/>
    </source>
</evidence>
<dbReference type="Gramene" id="mRNA:HanXRQr2_Chr08g0345361">
    <property type="protein sequence ID" value="CDS:HanXRQr2_Chr08g0345361.1"/>
    <property type="gene ID" value="HanXRQr2_Chr08g0345361"/>
</dbReference>
<dbReference type="EMBL" id="MNCJ02000323">
    <property type="protein sequence ID" value="KAF5795921.1"/>
    <property type="molecule type" value="Genomic_DNA"/>
</dbReference>
<evidence type="ECO:0000313" key="3">
    <source>
        <dbReference type="Proteomes" id="UP000215914"/>
    </source>
</evidence>
<gene>
    <name evidence="2" type="ORF">HanXRQr2_Chr08g0345361</name>
</gene>
<feature type="transmembrane region" description="Helical" evidence="1">
    <location>
        <begin position="21"/>
        <end position="45"/>
    </location>
</feature>